<name>A0A6A7Y0L5_9HYPH</name>
<dbReference type="SUPFAM" id="SSF103481">
    <property type="entry name" value="Multidrug resistance efflux transporter EmrE"/>
    <property type="match status" value="2"/>
</dbReference>
<dbReference type="Pfam" id="PF00892">
    <property type="entry name" value="EamA"/>
    <property type="match status" value="2"/>
</dbReference>
<keyword evidence="4" id="KW-1185">Reference proteome</keyword>
<proteinExistence type="predicted"/>
<evidence type="ECO:0000313" key="4">
    <source>
        <dbReference type="Proteomes" id="UP000332515"/>
    </source>
</evidence>
<dbReference type="EMBL" id="VWNA01000001">
    <property type="protein sequence ID" value="MQT12038.1"/>
    <property type="molecule type" value="Genomic_DNA"/>
</dbReference>
<feature type="transmembrane region" description="Helical" evidence="1">
    <location>
        <begin position="167"/>
        <end position="188"/>
    </location>
</feature>
<protein>
    <submittedName>
        <fullName evidence="3">DMT family transporter</fullName>
    </submittedName>
</protein>
<feature type="transmembrane region" description="Helical" evidence="1">
    <location>
        <begin position="20"/>
        <end position="41"/>
    </location>
</feature>
<keyword evidence="1" id="KW-1133">Transmembrane helix</keyword>
<feature type="transmembrane region" description="Helical" evidence="1">
    <location>
        <begin position="111"/>
        <end position="130"/>
    </location>
</feature>
<dbReference type="InterPro" id="IPR000620">
    <property type="entry name" value="EamA_dom"/>
</dbReference>
<dbReference type="Proteomes" id="UP000332515">
    <property type="component" value="Unassembled WGS sequence"/>
</dbReference>
<keyword evidence="1" id="KW-0812">Transmembrane</keyword>
<gene>
    <name evidence="3" type="ORF">F0357_05025</name>
</gene>
<keyword evidence="1" id="KW-0472">Membrane</keyword>
<feature type="transmembrane region" description="Helical" evidence="1">
    <location>
        <begin position="82"/>
        <end position="104"/>
    </location>
</feature>
<dbReference type="PANTHER" id="PTHR22911">
    <property type="entry name" value="ACYL-MALONYL CONDENSING ENZYME-RELATED"/>
    <property type="match status" value="1"/>
</dbReference>
<evidence type="ECO:0000256" key="1">
    <source>
        <dbReference type="SAM" id="Phobius"/>
    </source>
</evidence>
<organism evidence="3 4">
    <name type="scientific">Segnochrobactrum spirostomi</name>
    <dbReference type="NCBI Taxonomy" id="2608987"/>
    <lineage>
        <taxon>Bacteria</taxon>
        <taxon>Pseudomonadati</taxon>
        <taxon>Pseudomonadota</taxon>
        <taxon>Alphaproteobacteria</taxon>
        <taxon>Hyphomicrobiales</taxon>
        <taxon>Segnochrobactraceae</taxon>
        <taxon>Segnochrobactrum</taxon>
    </lineage>
</organism>
<feature type="domain" description="EamA" evidence="2">
    <location>
        <begin position="2"/>
        <end position="126"/>
    </location>
</feature>
<dbReference type="GO" id="GO:0016020">
    <property type="term" value="C:membrane"/>
    <property type="evidence" value="ECO:0007669"/>
    <property type="project" value="InterPro"/>
</dbReference>
<reference evidence="3 4" key="1">
    <citation type="submission" date="2019-09" db="EMBL/GenBank/DDBJ databases">
        <title>Segnochrobactrum spirostomi gen. nov., sp. nov., isolated from the ciliate Spirostomum cf. yagiui and description of a novel family, Segnochrobactraceae fam. nov. within the order Rhizobiales of the class Alphaproteobacteria.</title>
        <authorList>
            <person name="Akter S."/>
            <person name="Shazib S.U.A."/>
            <person name="Shin M.K."/>
        </authorList>
    </citation>
    <scope>NUCLEOTIDE SEQUENCE [LARGE SCALE GENOMIC DNA]</scope>
    <source>
        <strain evidence="3 4">Sp-1</strain>
    </source>
</reference>
<feature type="transmembrane region" description="Helical" evidence="1">
    <location>
        <begin position="53"/>
        <end position="76"/>
    </location>
</feature>
<accession>A0A6A7Y0L5</accession>
<sequence>MATLMWSSAGLFMRSLDLDLATIQVWRALFGALSLFLIILGEHGRRAPQAIASIGRIGFLVAVPLSAVSMLAFVVALKLTTVANVMIVYATVPFLAAGVAFVWVRERPERRVVIASCIALAGVVVMAGGAAKGEDIAGSFASFVMTATFAVLVVMARRYRGMPMAPINAVGGLLCAAMAWPFAGVQGLPNLHDLVILAAFGSITTGLAYLLFLTGSRRMPSSEAGLIALLDVILGPTWVWLAFGERPSLLALVGGALVLGALVWYLARGLFAAPVGGRQAAQDGGL</sequence>
<feature type="transmembrane region" description="Helical" evidence="1">
    <location>
        <begin position="136"/>
        <end position="155"/>
    </location>
</feature>
<evidence type="ECO:0000259" key="2">
    <source>
        <dbReference type="Pfam" id="PF00892"/>
    </source>
</evidence>
<dbReference type="PANTHER" id="PTHR22911:SF135">
    <property type="entry name" value="BLR4310 PROTEIN"/>
    <property type="match status" value="1"/>
</dbReference>
<feature type="transmembrane region" description="Helical" evidence="1">
    <location>
        <begin position="224"/>
        <end position="243"/>
    </location>
</feature>
<feature type="transmembrane region" description="Helical" evidence="1">
    <location>
        <begin position="249"/>
        <end position="267"/>
    </location>
</feature>
<dbReference type="AlphaFoldDB" id="A0A6A7Y0L5"/>
<evidence type="ECO:0000313" key="3">
    <source>
        <dbReference type="EMBL" id="MQT12038.1"/>
    </source>
</evidence>
<comment type="caution">
    <text evidence="3">The sequence shown here is derived from an EMBL/GenBank/DDBJ whole genome shotgun (WGS) entry which is preliminary data.</text>
</comment>
<dbReference type="InterPro" id="IPR037185">
    <property type="entry name" value="EmrE-like"/>
</dbReference>
<feature type="transmembrane region" description="Helical" evidence="1">
    <location>
        <begin position="194"/>
        <end position="212"/>
    </location>
</feature>
<feature type="domain" description="EamA" evidence="2">
    <location>
        <begin position="139"/>
        <end position="264"/>
    </location>
</feature>